<dbReference type="SUPFAM" id="SSF51206">
    <property type="entry name" value="cAMP-binding domain-like"/>
    <property type="match status" value="1"/>
</dbReference>
<organism evidence="2 3">
    <name type="scientific">Flavobacterium silvaticum</name>
    <dbReference type="NCBI Taxonomy" id="1852020"/>
    <lineage>
        <taxon>Bacteria</taxon>
        <taxon>Pseudomonadati</taxon>
        <taxon>Bacteroidota</taxon>
        <taxon>Flavobacteriia</taxon>
        <taxon>Flavobacteriales</taxon>
        <taxon>Flavobacteriaceae</taxon>
        <taxon>Flavobacterium</taxon>
    </lineage>
</organism>
<dbReference type="InterPro" id="IPR000595">
    <property type="entry name" value="cNMP-bd_dom"/>
</dbReference>
<dbReference type="Gene3D" id="2.60.120.10">
    <property type="entry name" value="Jelly Rolls"/>
    <property type="match status" value="1"/>
</dbReference>
<gene>
    <name evidence="2" type="ORF">G6047_05090</name>
</gene>
<dbReference type="Pfam" id="PF00027">
    <property type="entry name" value="cNMP_binding"/>
    <property type="match status" value="1"/>
</dbReference>
<accession>A0A972FLF2</accession>
<dbReference type="CDD" id="cd00038">
    <property type="entry name" value="CAP_ED"/>
    <property type="match status" value="1"/>
</dbReference>
<dbReference type="InterPro" id="IPR018490">
    <property type="entry name" value="cNMP-bd_dom_sf"/>
</dbReference>
<name>A0A972FLF2_9FLAO</name>
<proteinExistence type="predicted"/>
<feature type="domain" description="Cyclic nucleotide-binding" evidence="1">
    <location>
        <begin position="36"/>
        <end position="121"/>
    </location>
</feature>
<dbReference type="Proteomes" id="UP000712080">
    <property type="component" value="Unassembled WGS sequence"/>
</dbReference>
<dbReference type="EMBL" id="JAAMPU010000100">
    <property type="protein sequence ID" value="NMH27400.1"/>
    <property type="molecule type" value="Genomic_DNA"/>
</dbReference>
<dbReference type="RefSeq" id="WP_169526400.1">
    <property type="nucleotide sequence ID" value="NZ_JAAMPU010000100.1"/>
</dbReference>
<evidence type="ECO:0000313" key="2">
    <source>
        <dbReference type="EMBL" id="NMH27400.1"/>
    </source>
</evidence>
<sequence>MEVDIDIFLKSVRAICPHISDFELSQFASQLTINELKKKAYFLESDTVQAAIGFITKGLVRSFYIDADGNEITVGFYPEGDYATHFASFIKQEPSKYSIQCLEDTTLVCLSLEGMNWIYQQAPVFERYGRLIAGGILTRQQDRIESFIFQSSEERYLDFINNHPGLFNRISISHLCSYLGIERQTLTRIRHKLAHQ</sequence>
<keyword evidence="3" id="KW-1185">Reference proteome</keyword>
<reference evidence="2" key="1">
    <citation type="submission" date="2020-02" db="EMBL/GenBank/DDBJ databases">
        <title>Flavobacterium sp. genome.</title>
        <authorList>
            <person name="Jung H.S."/>
            <person name="Baek J.H."/>
            <person name="Jeon C.O."/>
        </authorList>
    </citation>
    <scope>NUCLEOTIDE SEQUENCE</scope>
    <source>
        <strain evidence="2">SE-s28</strain>
    </source>
</reference>
<dbReference type="InterPro" id="IPR014710">
    <property type="entry name" value="RmlC-like_jellyroll"/>
</dbReference>
<evidence type="ECO:0000313" key="3">
    <source>
        <dbReference type="Proteomes" id="UP000712080"/>
    </source>
</evidence>
<dbReference type="AlphaFoldDB" id="A0A972FLF2"/>
<protein>
    <submittedName>
        <fullName evidence="2">Crp/Fnr family transcriptional regulator</fullName>
    </submittedName>
</protein>
<evidence type="ECO:0000259" key="1">
    <source>
        <dbReference type="Pfam" id="PF00027"/>
    </source>
</evidence>
<comment type="caution">
    <text evidence="2">The sequence shown here is derived from an EMBL/GenBank/DDBJ whole genome shotgun (WGS) entry which is preliminary data.</text>
</comment>